<proteinExistence type="predicted"/>
<comment type="caution">
    <text evidence="1">The sequence shown here is derived from an EMBL/GenBank/DDBJ whole genome shotgun (WGS) entry which is preliminary data.</text>
</comment>
<evidence type="ECO:0000313" key="3">
    <source>
        <dbReference type="Proteomes" id="UP000032066"/>
    </source>
</evidence>
<dbReference type="EMBL" id="JXZB01000004">
    <property type="protein sequence ID" value="KIQ62432.1"/>
    <property type="molecule type" value="Genomic_DNA"/>
</dbReference>
<evidence type="ECO:0000313" key="2">
    <source>
        <dbReference type="EMBL" id="KIQ62432.1"/>
    </source>
</evidence>
<dbReference type="PATRIC" id="fig|2064.6.peg.5465"/>
<dbReference type="Proteomes" id="UP000032066">
    <property type="component" value="Unassembled WGS sequence"/>
</dbReference>
<dbReference type="EMBL" id="JXZB01000007">
    <property type="protein sequence ID" value="KIQ61491.1"/>
    <property type="molecule type" value="Genomic_DNA"/>
</dbReference>
<dbReference type="STRING" id="2064.TR51_25690"/>
<gene>
    <name evidence="2" type="ORF">TR51_25690</name>
    <name evidence="1" type="ORF">TR51_35575</name>
</gene>
<keyword evidence="3" id="KW-1185">Reference proteome</keyword>
<protein>
    <submittedName>
        <fullName evidence="1">Uncharacterized protein</fullName>
    </submittedName>
</protein>
<dbReference type="AlphaFoldDB" id="A0A0D0NQR8"/>
<evidence type="ECO:0000313" key="1">
    <source>
        <dbReference type="EMBL" id="KIQ61491.1"/>
    </source>
</evidence>
<sequence length="64" mass="6891">MEINLTADNLDAIRKGDIIEGAEDLGPVRAVRLAVNEPGCVRISGKSGWDLFGLPVTLTVRRSN</sequence>
<dbReference type="RefSeq" id="WP_043914417.1">
    <property type="nucleotide sequence ID" value="NZ_JXZB01000004.1"/>
</dbReference>
<reference evidence="1 3" key="1">
    <citation type="submission" date="2015-02" db="EMBL/GenBank/DDBJ databases">
        <title>Draft genome sequence of Kitasatospora griseola MF730-N6, a bafilomycin, terpentecin and satosporin producer.</title>
        <authorList>
            <person name="Arens J.C."/>
            <person name="Haltli B."/>
            <person name="Kerr R.G."/>
        </authorList>
    </citation>
    <scope>NUCLEOTIDE SEQUENCE [LARGE SCALE GENOMIC DNA]</scope>
    <source>
        <strain evidence="1 3">MF730-N6</strain>
    </source>
</reference>
<organism evidence="1 3">
    <name type="scientific">Kitasatospora griseola</name>
    <name type="common">Streptomyces griseolosporeus</name>
    <dbReference type="NCBI Taxonomy" id="2064"/>
    <lineage>
        <taxon>Bacteria</taxon>
        <taxon>Bacillati</taxon>
        <taxon>Actinomycetota</taxon>
        <taxon>Actinomycetes</taxon>
        <taxon>Kitasatosporales</taxon>
        <taxon>Streptomycetaceae</taxon>
        <taxon>Kitasatospora</taxon>
    </lineage>
</organism>
<accession>A0A0D0NQR8</accession>
<name>A0A0D0NQR8_KITGR</name>